<dbReference type="EMBL" id="GAKP01011350">
    <property type="protein sequence ID" value="JAC47602.1"/>
    <property type="molecule type" value="Transcribed_RNA"/>
</dbReference>
<organism evidence="2">
    <name type="scientific">Bactrocera dorsalis</name>
    <name type="common">Oriental fruit fly</name>
    <name type="synonym">Dacus dorsalis</name>
    <dbReference type="NCBI Taxonomy" id="27457"/>
    <lineage>
        <taxon>Eukaryota</taxon>
        <taxon>Metazoa</taxon>
        <taxon>Ecdysozoa</taxon>
        <taxon>Arthropoda</taxon>
        <taxon>Hexapoda</taxon>
        <taxon>Insecta</taxon>
        <taxon>Pterygota</taxon>
        <taxon>Neoptera</taxon>
        <taxon>Endopterygota</taxon>
        <taxon>Diptera</taxon>
        <taxon>Brachycera</taxon>
        <taxon>Muscomorpha</taxon>
        <taxon>Tephritoidea</taxon>
        <taxon>Tephritidae</taxon>
        <taxon>Bactrocera</taxon>
        <taxon>Bactrocera</taxon>
    </lineage>
</organism>
<feature type="region of interest" description="Disordered" evidence="1">
    <location>
        <begin position="34"/>
        <end position="54"/>
    </location>
</feature>
<evidence type="ECO:0000313" key="2">
    <source>
        <dbReference type="EMBL" id="JAC47602.1"/>
    </source>
</evidence>
<reference evidence="2" key="1">
    <citation type="journal article" date="2014" name="BMC Genomics">
        <title>Characterizing the developmental transcriptome of the oriental fruit fly, Bactrocera dorsalis (Diptera: Tephritidae) through comparative genomic analysis with Drosophila melanogaster utilizing modENCODE datasets.</title>
        <authorList>
            <person name="Geib S.M."/>
            <person name="Calla B."/>
            <person name="Hall B."/>
            <person name="Hou S."/>
            <person name="Manoukis N.C."/>
        </authorList>
    </citation>
    <scope>NUCLEOTIDE SEQUENCE</scope>
    <source>
        <strain evidence="2">Punador</strain>
    </source>
</reference>
<dbReference type="AlphaFoldDB" id="A0A034VZT7"/>
<sequence length="126" mass="14039">MSLSKNNCGSSTSLFSEDSDNSIVDVTYFPVSANDSSDSVYGNDEDNPPHPTTVNSIIYDNCFEEDSPDLELCTPVPEQNSFDLQPSTSTSNINNSSTILVSPAMKKKRKQPENWKKNMYCKKKEK</sequence>
<accession>A0A034VZT7</accession>
<feature type="compositionally biased region" description="Basic and acidic residues" evidence="1">
    <location>
        <begin position="111"/>
        <end position="126"/>
    </location>
</feature>
<protein>
    <submittedName>
        <fullName evidence="2">Uncharacterized protein</fullName>
    </submittedName>
</protein>
<feature type="region of interest" description="Disordered" evidence="1">
    <location>
        <begin position="103"/>
        <end position="126"/>
    </location>
</feature>
<name>A0A034VZT7_BACDO</name>
<proteinExistence type="predicted"/>
<evidence type="ECO:0000256" key="1">
    <source>
        <dbReference type="SAM" id="MobiDB-lite"/>
    </source>
</evidence>